<accession>A0A816XRH5</accession>
<dbReference type="AlphaFoldDB" id="A0A816XRH5"/>
<proteinExistence type="predicted"/>
<comment type="caution">
    <text evidence="1">The sequence shown here is derived from an EMBL/GenBank/DDBJ whole genome shotgun (WGS) entry which is preliminary data.</text>
</comment>
<dbReference type="EMBL" id="CAJNRG010013569">
    <property type="protein sequence ID" value="CAF2149727.1"/>
    <property type="molecule type" value="Genomic_DNA"/>
</dbReference>
<sequence length="217" mass="25265">MLMNMHHWSDERATVSQVAALYQSKKREVSLLSGKKFPPVQHSLGSKCHWGASFWGVSCREDNLTKLNDTSGALKYIELYARIMLVKHPKFHPVRSIELQQMHAVFALGVFKGYTFQYTIDDRDDFEIFVAQNAHTNIFSDSIKQFDIGFTIYTRDTGFIDRSRTFLDPVLVTVLFERRSKTNEDISLVMKDPSGNHAEMFFHKNNVQMRHRKNELR</sequence>
<reference evidence="1" key="1">
    <citation type="submission" date="2021-02" db="EMBL/GenBank/DDBJ databases">
        <authorList>
            <person name="Nowell W R."/>
        </authorList>
    </citation>
    <scope>NUCLEOTIDE SEQUENCE</scope>
</reference>
<name>A0A816XRH5_9BILA</name>
<evidence type="ECO:0000313" key="1">
    <source>
        <dbReference type="EMBL" id="CAF2149727.1"/>
    </source>
</evidence>
<protein>
    <submittedName>
        <fullName evidence="1">Uncharacterized protein</fullName>
    </submittedName>
</protein>
<dbReference type="Proteomes" id="UP000663887">
    <property type="component" value="Unassembled WGS sequence"/>
</dbReference>
<gene>
    <name evidence="1" type="ORF">XDN619_LOCUS28413</name>
</gene>
<evidence type="ECO:0000313" key="2">
    <source>
        <dbReference type="Proteomes" id="UP000663887"/>
    </source>
</evidence>
<organism evidence="1 2">
    <name type="scientific">Rotaria magnacalcarata</name>
    <dbReference type="NCBI Taxonomy" id="392030"/>
    <lineage>
        <taxon>Eukaryota</taxon>
        <taxon>Metazoa</taxon>
        <taxon>Spiralia</taxon>
        <taxon>Gnathifera</taxon>
        <taxon>Rotifera</taxon>
        <taxon>Eurotatoria</taxon>
        <taxon>Bdelloidea</taxon>
        <taxon>Philodinida</taxon>
        <taxon>Philodinidae</taxon>
        <taxon>Rotaria</taxon>
    </lineage>
</organism>